<organism evidence="2">
    <name type="scientific">marine sediment metagenome</name>
    <dbReference type="NCBI Taxonomy" id="412755"/>
    <lineage>
        <taxon>unclassified sequences</taxon>
        <taxon>metagenomes</taxon>
        <taxon>ecological metagenomes</taxon>
    </lineage>
</organism>
<protein>
    <recommendedName>
        <fullName evidence="1">Putative zinc-finger domain-containing protein</fullName>
    </recommendedName>
</protein>
<comment type="caution">
    <text evidence="2">The sequence shown here is derived from an EMBL/GenBank/DDBJ whole genome shotgun (WGS) entry which is preliminary data.</text>
</comment>
<feature type="domain" description="Putative zinc-finger" evidence="1">
    <location>
        <begin position="5"/>
        <end position="39"/>
    </location>
</feature>
<evidence type="ECO:0000259" key="1">
    <source>
        <dbReference type="Pfam" id="PF13490"/>
    </source>
</evidence>
<dbReference type="InterPro" id="IPR027383">
    <property type="entry name" value="Znf_put"/>
</dbReference>
<accession>X0X0Y9</accession>
<dbReference type="Pfam" id="PF13490">
    <property type="entry name" value="zf-HC2"/>
    <property type="match status" value="1"/>
</dbReference>
<dbReference type="Gene3D" id="1.10.10.1320">
    <property type="entry name" value="Anti-sigma factor, zinc-finger domain"/>
    <property type="match status" value="1"/>
</dbReference>
<dbReference type="EMBL" id="BARS01048455">
    <property type="protein sequence ID" value="GAG36670.1"/>
    <property type="molecule type" value="Genomic_DNA"/>
</dbReference>
<dbReference type="AlphaFoldDB" id="X0X0Y9"/>
<name>X0X0Y9_9ZZZZ</name>
<gene>
    <name evidence="2" type="ORF">S01H1_72620</name>
</gene>
<proteinExistence type="predicted"/>
<evidence type="ECO:0000313" key="2">
    <source>
        <dbReference type="EMBL" id="GAG36670.1"/>
    </source>
</evidence>
<reference evidence="2" key="1">
    <citation type="journal article" date="2014" name="Front. Microbiol.">
        <title>High frequency of phylogenetically diverse reductive dehalogenase-homologous genes in deep subseafloor sedimentary metagenomes.</title>
        <authorList>
            <person name="Kawai M."/>
            <person name="Futagami T."/>
            <person name="Toyoda A."/>
            <person name="Takaki Y."/>
            <person name="Nishi S."/>
            <person name="Hori S."/>
            <person name="Arai W."/>
            <person name="Tsubouchi T."/>
            <person name="Morono Y."/>
            <person name="Uchiyama I."/>
            <person name="Ito T."/>
            <person name="Fujiyama A."/>
            <person name="Inagaki F."/>
            <person name="Takami H."/>
        </authorList>
    </citation>
    <scope>NUCLEOTIDE SEQUENCE</scope>
    <source>
        <strain evidence="2">Expedition CK06-06</strain>
    </source>
</reference>
<sequence>MKIDCEKTEPLLSAYLDGELAGAELDEVKAHLADCAHCHEVLEQFRTVDGL</sequence>
<dbReference type="InterPro" id="IPR041916">
    <property type="entry name" value="Anti_sigma_zinc_sf"/>
</dbReference>
<feature type="non-terminal residue" evidence="2">
    <location>
        <position position="51"/>
    </location>
</feature>